<gene>
    <name evidence="1" type="ORF">FRZ06_08290</name>
</gene>
<keyword evidence="2" id="KW-1185">Reference proteome</keyword>
<organism evidence="1 2">
    <name type="scientific">Anoxybacterium hadale</name>
    <dbReference type="NCBI Taxonomy" id="3408580"/>
    <lineage>
        <taxon>Bacteria</taxon>
        <taxon>Bacillati</taxon>
        <taxon>Bacillota</taxon>
        <taxon>Clostridia</taxon>
        <taxon>Peptostreptococcales</taxon>
        <taxon>Anaerovoracaceae</taxon>
        <taxon>Anoxybacterium</taxon>
    </lineage>
</organism>
<dbReference type="EMBL" id="CP042469">
    <property type="protein sequence ID" value="QOX63349.1"/>
    <property type="molecule type" value="Genomic_DNA"/>
</dbReference>
<accession>A0ACD1AAC4</accession>
<protein>
    <submittedName>
        <fullName evidence="1">YccF domain-containing protein</fullName>
    </submittedName>
</protein>
<name>A0ACD1AAC4_9FIRM</name>
<sequence length="122" mass="13224">MNIIGNVIWLVFGGILGAIVWLIAGLLLCVTLIGIPFGLQCFKIAGFVLWPFGRDVDIGYFGAGGLIFNVIWIVLLGWELAIAHLVVGVLFCITIVGIPFGVQHIKLSKLGLVPFGARIYWS</sequence>
<evidence type="ECO:0000313" key="2">
    <source>
        <dbReference type="Proteomes" id="UP000594014"/>
    </source>
</evidence>
<evidence type="ECO:0000313" key="1">
    <source>
        <dbReference type="EMBL" id="QOX63349.1"/>
    </source>
</evidence>
<dbReference type="Proteomes" id="UP000594014">
    <property type="component" value="Chromosome"/>
</dbReference>
<reference evidence="1" key="1">
    <citation type="submission" date="2019-08" db="EMBL/GenBank/DDBJ databases">
        <title>Genome sequence of Clostridiales bacterium MT110.</title>
        <authorList>
            <person name="Cao J."/>
        </authorList>
    </citation>
    <scope>NUCLEOTIDE SEQUENCE</scope>
    <source>
        <strain evidence="1">MT110</strain>
    </source>
</reference>
<proteinExistence type="predicted"/>